<feature type="domain" description="Thioredoxin" evidence="5">
    <location>
        <begin position="275"/>
        <end position="418"/>
    </location>
</feature>
<name>A0AAE3MBF7_9BACT</name>
<dbReference type="AlphaFoldDB" id="A0AAE3MBF7"/>
<dbReference type="PANTHER" id="PTHR42852:SF6">
    <property type="entry name" value="THIOL:DISULFIDE INTERCHANGE PROTEIN DSBE"/>
    <property type="match status" value="1"/>
</dbReference>
<dbReference type="InterPro" id="IPR013766">
    <property type="entry name" value="Thioredoxin_domain"/>
</dbReference>
<comment type="subcellular location">
    <subcellularLocation>
        <location evidence="1">Cell envelope</location>
    </subcellularLocation>
</comment>
<keyword evidence="4" id="KW-0676">Redox-active center</keyword>
<dbReference type="RefSeq" id="WP_301197978.1">
    <property type="nucleotide sequence ID" value="NZ_JAPDPI010000005.1"/>
</dbReference>
<proteinExistence type="predicted"/>
<dbReference type="Proteomes" id="UP001207408">
    <property type="component" value="Unassembled WGS sequence"/>
</dbReference>
<dbReference type="GO" id="GO:0017004">
    <property type="term" value="P:cytochrome complex assembly"/>
    <property type="evidence" value="ECO:0007669"/>
    <property type="project" value="UniProtKB-KW"/>
</dbReference>
<dbReference type="InterPro" id="IPR000866">
    <property type="entry name" value="AhpC/TSA"/>
</dbReference>
<evidence type="ECO:0000256" key="2">
    <source>
        <dbReference type="ARBA" id="ARBA00022748"/>
    </source>
</evidence>
<dbReference type="GO" id="GO:0030313">
    <property type="term" value="C:cell envelope"/>
    <property type="evidence" value="ECO:0007669"/>
    <property type="project" value="UniProtKB-SubCell"/>
</dbReference>
<evidence type="ECO:0000256" key="3">
    <source>
        <dbReference type="ARBA" id="ARBA00023157"/>
    </source>
</evidence>
<evidence type="ECO:0000256" key="4">
    <source>
        <dbReference type="ARBA" id="ARBA00023284"/>
    </source>
</evidence>
<evidence type="ECO:0000256" key="1">
    <source>
        <dbReference type="ARBA" id="ARBA00004196"/>
    </source>
</evidence>
<keyword evidence="7" id="KW-1185">Reference proteome</keyword>
<dbReference type="PROSITE" id="PS00194">
    <property type="entry name" value="THIOREDOXIN_1"/>
    <property type="match status" value="1"/>
</dbReference>
<protein>
    <submittedName>
        <fullName evidence="6">AhpC/TSA family protein</fullName>
    </submittedName>
</protein>
<dbReference type="Pfam" id="PF14289">
    <property type="entry name" value="DUF4369"/>
    <property type="match status" value="1"/>
</dbReference>
<evidence type="ECO:0000313" key="7">
    <source>
        <dbReference type="Proteomes" id="UP001207408"/>
    </source>
</evidence>
<dbReference type="InterPro" id="IPR017937">
    <property type="entry name" value="Thioredoxin_CS"/>
</dbReference>
<gene>
    <name evidence="6" type="ORF">OM074_03900</name>
</gene>
<dbReference type="InterPro" id="IPR036249">
    <property type="entry name" value="Thioredoxin-like_sf"/>
</dbReference>
<dbReference type="InterPro" id="IPR025380">
    <property type="entry name" value="DUF4369"/>
</dbReference>
<keyword evidence="2" id="KW-0201">Cytochrome c-type biogenesis</keyword>
<sequence length="418" mass="47367">MNKILKIVAILLIVVSIISCQEKSSYTFKGELSGIVEKGLVRLVDPISNEEDTAEMVNGNFVINGQLEQPKLYRLYIAVPNVPPFSTLKSSLVYIENGQITCTGNFNEFENYYDYSDTTSIRPVITGSEANILYEEYLSNVRPYVNQAAVISMNFVTDSVLSHQKTEVELQKAHKNQRKLLGLQKRRDQILNDFILKHSGSQVAYDLAFAAMSMDSHYEERIDESIAKAVSYYESISIPDSKKTANWISALKKSGSFNPKQIDTLEILSKRCLNFEKGAPFMDGKVCSINGDTIKLSSQFTEGNYTLIDFWASWCGYCRDDIPHIKKIYQQYHSKGLDVISVSADEINKSKKAWLKAMEQENMPWAQYQADFNSELFTNYDITGIPYLILIDPNGNIVKVGIRGYNLDIVLEGIFNRD</sequence>
<dbReference type="PROSITE" id="PS51352">
    <property type="entry name" value="THIOREDOXIN_2"/>
    <property type="match status" value="1"/>
</dbReference>
<reference evidence="6" key="1">
    <citation type="submission" date="2022-10" db="EMBL/GenBank/DDBJ databases">
        <authorList>
            <person name="Yu W.X."/>
        </authorList>
    </citation>
    <scope>NUCLEOTIDE SEQUENCE</scope>
    <source>
        <strain evidence="6">D04</strain>
    </source>
</reference>
<dbReference type="SUPFAM" id="SSF52833">
    <property type="entry name" value="Thioredoxin-like"/>
    <property type="match status" value="1"/>
</dbReference>
<dbReference type="Pfam" id="PF00578">
    <property type="entry name" value="AhpC-TSA"/>
    <property type="match status" value="1"/>
</dbReference>
<dbReference type="Gene3D" id="3.40.30.10">
    <property type="entry name" value="Glutaredoxin"/>
    <property type="match status" value="1"/>
</dbReference>
<accession>A0AAE3MBF7</accession>
<dbReference type="EMBL" id="JAPDPI010000005">
    <property type="protein sequence ID" value="MCW3804756.1"/>
    <property type="molecule type" value="Genomic_DNA"/>
</dbReference>
<dbReference type="PANTHER" id="PTHR42852">
    <property type="entry name" value="THIOL:DISULFIDE INTERCHANGE PROTEIN DSBE"/>
    <property type="match status" value="1"/>
</dbReference>
<dbReference type="InterPro" id="IPR050553">
    <property type="entry name" value="Thioredoxin_ResA/DsbE_sf"/>
</dbReference>
<keyword evidence="3" id="KW-1015">Disulfide bond</keyword>
<organism evidence="6 7">
    <name type="scientific">Plebeiibacterium marinum</name>
    <dbReference type="NCBI Taxonomy" id="2992111"/>
    <lineage>
        <taxon>Bacteria</taxon>
        <taxon>Pseudomonadati</taxon>
        <taxon>Bacteroidota</taxon>
        <taxon>Bacteroidia</taxon>
        <taxon>Marinilabiliales</taxon>
        <taxon>Marinilabiliaceae</taxon>
        <taxon>Plebeiibacterium</taxon>
    </lineage>
</organism>
<dbReference type="PROSITE" id="PS51257">
    <property type="entry name" value="PROKAR_LIPOPROTEIN"/>
    <property type="match status" value="1"/>
</dbReference>
<dbReference type="CDD" id="cd02966">
    <property type="entry name" value="TlpA_like_family"/>
    <property type="match status" value="1"/>
</dbReference>
<evidence type="ECO:0000259" key="5">
    <source>
        <dbReference type="PROSITE" id="PS51352"/>
    </source>
</evidence>
<comment type="caution">
    <text evidence="6">The sequence shown here is derived from an EMBL/GenBank/DDBJ whole genome shotgun (WGS) entry which is preliminary data.</text>
</comment>
<evidence type="ECO:0000313" key="6">
    <source>
        <dbReference type="EMBL" id="MCW3804756.1"/>
    </source>
</evidence>